<reference evidence="1" key="1">
    <citation type="submission" date="2021-03" db="EMBL/GenBank/DDBJ databases">
        <title>Draft genome sequence of rust myrtle Austropuccinia psidii MF-1, a brazilian biotype.</title>
        <authorList>
            <person name="Quecine M.C."/>
            <person name="Pachon D.M.R."/>
            <person name="Bonatelli M.L."/>
            <person name="Correr F.H."/>
            <person name="Franceschini L.M."/>
            <person name="Leite T.F."/>
            <person name="Margarido G.R.A."/>
            <person name="Almeida C.A."/>
            <person name="Ferrarezi J.A."/>
            <person name="Labate C.A."/>
        </authorList>
    </citation>
    <scope>NUCLEOTIDE SEQUENCE</scope>
    <source>
        <strain evidence="1">MF-1</strain>
    </source>
</reference>
<gene>
    <name evidence="1" type="ORF">O181_017383</name>
</gene>
<proteinExistence type="predicted"/>
<comment type="caution">
    <text evidence="1">The sequence shown here is derived from an EMBL/GenBank/DDBJ whole genome shotgun (WGS) entry which is preliminary data.</text>
</comment>
<dbReference type="AlphaFoldDB" id="A0A9Q3GRR4"/>
<dbReference type="Proteomes" id="UP000765509">
    <property type="component" value="Unassembled WGS sequence"/>
</dbReference>
<sequence>MKANCKMLWISMELFQGVLYQAKISRNNVFIVLFSGRSDHPEPLAKDLPATTAILTVPQCVGMVASKGNAEASGEIAECPQLRGAMYPSGCNEESHCQSSRANMRRLN</sequence>
<dbReference type="EMBL" id="AVOT02004886">
    <property type="protein sequence ID" value="MBW0477668.1"/>
    <property type="molecule type" value="Genomic_DNA"/>
</dbReference>
<keyword evidence="2" id="KW-1185">Reference proteome</keyword>
<name>A0A9Q3GRR4_9BASI</name>
<evidence type="ECO:0000313" key="2">
    <source>
        <dbReference type="Proteomes" id="UP000765509"/>
    </source>
</evidence>
<organism evidence="1 2">
    <name type="scientific">Austropuccinia psidii MF-1</name>
    <dbReference type="NCBI Taxonomy" id="1389203"/>
    <lineage>
        <taxon>Eukaryota</taxon>
        <taxon>Fungi</taxon>
        <taxon>Dikarya</taxon>
        <taxon>Basidiomycota</taxon>
        <taxon>Pucciniomycotina</taxon>
        <taxon>Pucciniomycetes</taxon>
        <taxon>Pucciniales</taxon>
        <taxon>Sphaerophragmiaceae</taxon>
        <taxon>Austropuccinia</taxon>
    </lineage>
</organism>
<evidence type="ECO:0000313" key="1">
    <source>
        <dbReference type="EMBL" id="MBW0477668.1"/>
    </source>
</evidence>
<protein>
    <submittedName>
        <fullName evidence="1">Uncharacterized protein</fullName>
    </submittedName>
</protein>
<accession>A0A9Q3GRR4</accession>